<evidence type="ECO:0000259" key="2">
    <source>
        <dbReference type="PROSITE" id="PS51898"/>
    </source>
</evidence>
<dbReference type="InterPro" id="IPR050090">
    <property type="entry name" value="Tyrosine_recombinase_XerCD"/>
</dbReference>
<dbReference type="Gene3D" id="1.10.443.10">
    <property type="entry name" value="Intergrase catalytic core"/>
    <property type="match status" value="1"/>
</dbReference>
<sequence>MVKGKKDRITMLPEEIKLQLEVHLRYVKKQHEADLIRGYGMVFLPDALERKYRNANKEWGWQYIFPSKTLSVDPRSGIKRRHHIHLDSLNKAIKRAVQISGITKNVSSHAFRHSFATHLLEDGYDIRTIQELLGHKDVSTTMIYTHVLNKGGRAVRSPLDRRKTV</sequence>
<dbReference type="GO" id="GO:0015074">
    <property type="term" value="P:DNA integration"/>
    <property type="evidence" value="ECO:0007669"/>
    <property type="project" value="InterPro"/>
</dbReference>
<accession>E1YKI3</accession>
<organism evidence="3">
    <name type="scientific">uncultured Desulfobacterium sp</name>
    <dbReference type="NCBI Taxonomy" id="201089"/>
    <lineage>
        <taxon>Bacteria</taxon>
        <taxon>Pseudomonadati</taxon>
        <taxon>Thermodesulfobacteriota</taxon>
        <taxon>Desulfobacteria</taxon>
        <taxon>Desulfobacterales</taxon>
        <taxon>Desulfobacteriaceae</taxon>
        <taxon>Desulfobacterium</taxon>
        <taxon>environmental samples</taxon>
    </lineage>
</organism>
<dbReference type="EMBL" id="FR695877">
    <property type="protein sequence ID" value="CBX30616.1"/>
    <property type="molecule type" value="Genomic_DNA"/>
</dbReference>
<evidence type="ECO:0000313" key="3">
    <source>
        <dbReference type="EMBL" id="CBX30616.1"/>
    </source>
</evidence>
<dbReference type="GO" id="GO:0006310">
    <property type="term" value="P:DNA recombination"/>
    <property type="evidence" value="ECO:0007669"/>
    <property type="project" value="UniProtKB-KW"/>
</dbReference>
<dbReference type="PROSITE" id="PS51898">
    <property type="entry name" value="TYR_RECOMBINASE"/>
    <property type="match status" value="1"/>
</dbReference>
<proteinExistence type="predicted"/>
<dbReference type="GO" id="GO:0003677">
    <property type="term" value="F:DNA binding"/>
    <property type="evidence" value="ECO:0007669"/>
    <property type="project" value="InterPro"/>
</dbReference>
<dbReference type="PANTHER" id="PTHR30349:SF64">
    <property type="entry name" value="PROPHAGE INTEGRASE INTD-RELATED"/>
    <property type="match status" value="1"/>
</dbReference>
<protein>
    <recommendedName>
        <fullName evidence="2">Tyr recombinase domain-containing protein</fullName>
    </recommendedName>
</protein>
<dbReference type="AlphaFoldDB" id="E1YKI3"/>
<gene>
    <name evidence="3" type="ORF">N47_E41280</name>
</gene>
<dbReference type="InterPro" id="IPR011010">
    <property type="entry name" value="DNA_brk_join_enz"/>
</dbReference>
<dbReference type="SUPFAM" id="SSF56349">
    <property type="entry name" value="DNA breaking-rejoining enzymes"/>
    <property type="match status" value="1"/>
</dbReference>
<keyword evidence="1" id="KW-0233">DNA recombination</keyword>
<dbReference type="PANTHER" id="PTHR30349">
    <property type="entry name" value="PHAGE INTEGRASE-RELATED"/>
    <property type="match status" value="1"/>
</dbReference>
<dbReference type="Pfam" id="PF00589">
    <property type="entry name" value="Phage_integrase"/>
    <property type="match status" value="1"/>
</dbReference>
<dbReference type="InterPro" id="IPR013762">
    <property type="entry name" value="Integrase-like_cat_sf"/>
</dbReference>
<evidence type="ECO:0000256" key="1">
    <source>
        <dbReference type="ARBA" id="ARBA00023172"/>
    </source>
</evidence>
<dbReference type="InterPro" id="IPR002104">
    <property type="entry name" value="Integrase_catalytic"/>
</dbReference>
<reference evidence="3" key="1">
    <citation type="journal article" date="2011" name="Environ. Microbiol.">
        <title>Genomic insights into the metabolic potential of the polycyclic aromatic hydrocarbon degrading sulfate-reducing Deltaproteobacterium N47.</title>
        <authorList>
            <person name="Bergmann F."/>
            <person name="Selesi D."/>
            <person name="Weinmaier T."/>
            <person name="Tischler P."/>
            <person name="Rattei T."/>
            <person name="Meckenstock R.U."/>
        </authorList>
    </citation>
    <scope>NUCLEOTIDE SEQUENCE</scope>
</reference>
<feature type="domain" description="Tyr recombinase" evidence="2">
    <location>
        <begin position="1"/>
        <end position="157"/>
    </location>
</feature>
<name>E1YKI3_9BACT</name>